<dbReference type="InterPro" id="IPR044788">
    <property type="entry name" value="X8_dom_prot"/>
</dbReference>
<keyword evidence="2" id="KW-0472">Membrane</keyword>
<keyword evidence="4" id="KW-0449">Lipoprotein</keyword>
<evidence type="ECO:0000256" key="3">
    <source>
        <dbReference type="ARBA" id="ARBA00022729"/>
    </source>
</evidence>
<dbReference type="PANTHER" id="PTHR31044">
    <property type="entry name" value="BETA-1,3 GLUCANASE"/>
    <property type="match status" value="1"/>
</dbReference>
<evidence type="ECO:0000259" key="6">
    <source>
        <dbReference type="SMART" id="SM00768"/>
    </source>
</evidence>
<gene>
    <name evidence="7" type="ORF">ISN44_As12g034220</name>
</gene>
<proteinExistence type="predicted"/>
<reference evidence="7 8" key="1">
    <citation type="submission" date="2020-12" db="EMBL/GenBank/DDBJ databases">
        <title>Concerted genomic and epigenomic changes stabilize Arabidopsis allopolyploids.</title>
        <authorList>
            <person name="Chen Z."/>
        </authorList>
    </citation>
    <scope>NUCLEOTIDE SEQUENCE [LARGE SCALE GENOMIC DNA]</scope>
    <source>
        <strain evidence="7">As9502</strain>
        <tissue evidence="7">Leaf</tissue>
    </source>
</reference>
<organism evidence="7 8">
    <name type="scientific">Arabidopsis suecica</name>
    <name type="common">Swedish thale-cress</name>
    <name type="synonym">Cardaminopsis suecica</name>
    <dbReference type="NCBI Taxonomy" id="45249"/>
    <lineage>
        <taxon>Eukaryota</taxon>
        <taxon>Viridiplantae</taxon>
        <taxon>Streptophyta</taxon>
        <taxon>Embryophyta</taxon>
        <taxon>Tracheophyta</taxon>
        <taxon>Spermatophyta</taxon>
        <taxon>Magnoliopsida</taxon>
        <taxon>eudicotyledons</taxon>
        <taxon>Gunneridae</taxon>
        <taxon>Pentapetalae</taxon>
        <taxon>rosids</taxon>
        <taxon>malvids</taxon>
        <taxon>Brassicales</taxon>
        <taxon>Brassicaceae</taxon>
        <taxon>Camelineae</taxon>
        <taxon>Arabidopsis</taxon>
    </lineage>
</organism>
<dbReference type="GO" id="GO:0009506">
    <property type="term" value="C:plasmodesma"/>
    <property type="evidence" value="ECO:0007669"/>
    <property type="project" value="UniProtKB-ARBA"/>
</dbReference>
<evidence type="ECO:0000313" key="7">
    <source>
        <dbReference type="EMBL" id="KAG7548221.1"/>
    </source>
</evidence>
<dbReference type="SMART" id="SM00768">
    <property type="entry name" value="X8"/>
    <property type="match status" value="1"/>
</dbReference>
<evidence type="ECO:0000256" key="2">
    <source>
        <dbReference type="ARBA" id="ARBA00022622"/>
    </source>
</evidence>
<sequence>MAKGQICFSFIILLYISSEGSFMRVNAQAPGQGSWCVVKPGTPIQQLLKNINYVCSKINCDILSNRSSCYSSLNLYNLASVSMNLYYQSQERQFSTCDFGGSGLISVTDPSCGCCIYEFHK</sequence>
<keyword evidence="8" id="KW-1185">Reference proteome</keyword>
<evidence type="ECO:0000313" key="8">
    <source>
        <dbReference type="Proteomes" id="UP000694251"/>
    </source>
</evidence>
<dbReference type="InterPro" id="IPR012946">
    <property type="entry name" value="X8"/>
</dbReference>
<evidence type="ECO:0000256" key="4">
    <source>
        <dbReference type="ARBA" id="ARBA00023288"/>
    </source>
</evidence>
<keyword evidence="2" id="KW-0336">GPI-anchor</keyword>
<comment type="subcellular location">
    <subcellularLocation>
        <location evidence="1">Cell membrane</location>
        <topology evidence="1">Lipid-anchor</topology>
        <topology evidence="1">GPI-anchor</topology>
    </subcellularLocation>
</comment>
<dbReference type="OrthoDB" id="1928574at2759"/>
<keyword evidence="3 5" id="KW-0732">Signal</keyword>
<protein>
    <submittedName>
        <fullName evidence="7">X8 domain</fullName>
    </submittedName>
</protein>
<feature type="signal peptide" evidence="5">
    <location>
        <begin position="1"/>
        <end position="27"/>
    </location>
</feature>
<dbReference type="EMBL" id="JAEFBJ010000012">
    <property type="protein sequence ID" value="KAG7548221.1"/>
    <property type="molecule type" value="Genomic_DNA"/>
</dbReference>
<accession>A0A8T1YPN2</accession>
<feature type="domain" description="X8" evidence="6">
    <location>
        <begin position="34"/>
        <end position="117"/>
    </location>
</feature>
<dbReference type="Pfam" id="PF07983">
    <property type="entry name" value="X8"/>
    <property type="match status" value="1"/>
</dbReference>
<dbReference type="GO" id="GO:0098552">
    <property type="term" value="C:side of membrane"/>
    <property type="evidence" value="ECO:0007669"/>
    <property type="project" value="UniProtKB-KW"/>
</dbReference>
<name>A0A8T1YPN2_ARASU</name>
<evidence type="ECO:0000256" key="1">
    <source>
        <dbReference type="ARBA" id="ARBA00004609"/>
    </source>
</evidence>
<evidence type="ECO:0000256" key="5">
    <source>
        <dbReference type="SAM" id="SignalP"/>
    </source>
</evidence>
<comment type="caution">
    <text evidence="7">The sequence shown here is derived from an EMBL/GenBank/DDBJ whole genome shotgun (WGS) entry which is preliminary data.</text>
</comment>
<keyword evidence="2" id="KW-0325">Glycoprotein</keyword>
<feature type="chain" id="PRO_5035943294" evidence="5">
    <location>
        <begin position="28"/>
        <end position="121"/>
    </location>
</feature>
<dbReference type="GO" id="GO:0005886">
    <property type="term" value="C:plasma membrane"/>
    <property type="evidence" value="ECO:0007669"/>
    <property type="project" value="UniProtKB-SubCell"/>
</dbReference>
<dbReference type="PANTHER" id="PTHR31044:SF130">
    <property type="entry name" value="CARBOHYDRATE-BINDING X8 DOMAIN SUPERFAMILY PROTEIN"/>
    <property type="match status" value="1"/>
</dbReference>
<dbReference type="Proteomes" id="UP000694251">
    <property type="component" value="Chromosome 12"/>
</dbReference>
<dbReference type="AlphaFoldDB" id="A0A8T1YPN2"/>